<dbReference type="EMBL" id="JACHMN010000003">
    <property type="protein sequence ID" value="MBB5872399.1"/>
    <property type="molecule type" value="Genomic_DNA"/>
</dbReference>
<evidence type="ECO:0000313" key="2">
    <source>
        <dbReference type="EMBL" id="MBB5872399.1"/>
    </source>
</evidence>
<dbReference type="AlphaFoldDB" id="A0A841BZ80"/>
<feature type="domain" description="LytR/CpsA/Psr regulator C-terminal" evidence="1">
    <location>
        <begin position="59"/>
        <end position="148"/>
    </location>
</feature>
<keyword evidence="3" id="KW-1185">Reference proteome</keyword>
<organism evidence="2 3">
    <name type="scientific">Allocatelliglobosispora scoriae</name>
    <dbReference type="NCBI Taxonomy" id="643052"/>
    <lineage>
        <taxon>Bacteria</taxon>
        <taxon>Bacillati</taxon>
        <taxon>Actinomycetota</taxon>
        <taxon>Actinomycetes</taxon>
        <taxon>Micromonosporales</taxon>
        <taxon>Micromonosporaceae</taxon>
        <taxon>Allocatelliglobosispora</taxon>
    </lineage>
</organism>
<evidence type="ECO:0000313" key="3">
    <source>
        <dbReference type="Proteomes" id="UP000587527"/>
    </source>
</evidence>
<evidence type="ECO:0000259" key="1">
    <source>
        <dbReference type="Pfam" id="PF13399"/>
    </source>
</evidence>
<dbReference type="RefSeq" id="WP_221470522.1">
    <property type="nucleotide sequence ID" value="NZ_JACHMN010000003.1"/>
</dbReference>
<gene>
    <name evidence="2" type="ORF">F4553_005833</name>
</gene>
<sequence>MTFARIRSLVLVAVLLLAAGVLVVIAITRDTQTDSAHQAQACPAGYVQANLRLPEETRTIKINVYNATDTVNLATNVGTDFRNRKFTVVKTANDPLKKAVGDVAVLRYGPKTVGAAYLLDAYFLNAAKHEFDIARTDDVVDVVIGTGFRQLATSTEVAQAVIAAGPAFVDRHPPAPKGTCDSGF</sequence>
<protein>
    <recommendedName>
        <fullName evidence="1">LytR/CpsA/Psr regulator C-terminal domain-containing protein</fullName>
    </recommendedName>
</protein>
<reference evidence="2 3" key="1">
    <citation type="submission" date="2020-08" db="EMBL/GenBank/DDBJ databases">
        <title>Sequencing the genomes of 1000 actinobacteria strains.</title>
        <authorList>
            <person name="Klenk H.-P."/>
        </authorList>
    </citation>
    <scope>NUCLEOTIDE SEQUENCE [LARGE SCALE GENOMIC DNA]</scope>
    <source>
        <strain evidence="2 3">DSM 45362</strain>
    </source>
</reference>
<comment type="caution">
    <text evidence="2">The sequence shown here is derived from an EMBL/GenBank/DDBJ whole genome shotgun (WGS) entry which is preliminary data.</text>
</comment>
<accession>A0A841BZ80</accession>
<dbReference type="Proteomes" id="UP000587527">
    <property type="component" value="Unassembled WGS sequence"/>
</dbReference>
<dbReference type="InterPro" id="IPR027381">
    <property type="entry name" value="LytR/CpsA/Psr_C"/>
</dbReference>
<proteinExistence type="predicted"/>
<name>A0A841BZ80_9ACTN</name>
<dbReference type="Gene3D" id="3.30.70.2390">
    <property type="match status" value="1"/>
</dbReference>
<dbReference type="Pfam" id="PF13399">
    <property type="entry name" value="LytR_C"/>
    <property type="match status" value="1"/>
</dbReference>